<name>A0A4U5NZW4_STECR</name>
<comment type="caution">
    <text evidence="1">The sequence shown here is derived from an EMBL/GenBank/DDBJ whole genome shotgun (WGS) entry which is preliminary data.</text>
</comment>
<protein>
    <submittedName>
        <fullName evidence="1">Uncharacterized protein</fullName>
    </submittedName>
</protein>
<dbReference type="Proteomes" id="UP000298663">
    <property type="component" value="Unassembled WGS sequence"/>
</dbReference>
<accession>A0A4U5NZW4</accession>
<dbReference type="AlphaFoldDB" id="A0A4U5NZW4"/>
<dbReference type="EMBL" id="AZBU02000003">
    <property type="protein sequence ID" value="TKR89206.1"/>
    <property type="molecule type" value="Genomic_DNA"/>
</dbReference>
<dbReference type="OrthoDB" id="10396928at2759"/>
<organism evidence="1 2">
    <name type="scientific">Steinernema carpocapsae</name>
    <name type="common">Entomopathogenic nematode</name>
    <dbReference type="NCBI Taxonomy" id="34508"/>
    <lineage>
        <taxon>Eukaryota</taxon>
        <taxon>Metazoa</taxon>
        <taxon>Ecdysozoa</taxon>
        <taxon>Nematoda</taxon>
        <taxon>Chromadorea</taxon>
        <taxon>Rhabditida</taxon>
        <taxon>Tylenchina</taxon>
        <taxon>Panagrolaimomorpha</taxon>
        <taxon>Strongyloidoidea</taxon>
        <taxon>Steinernematidae</taxon>
        <taxon>Steinernema</taxon>
    </lineage>
</organism>
<sequence>MSALFFIYELKYSSPSLYDDDEDLSGIGVYDINDIEELKAPEEPERVILTKRSAIRLADRVSQNIRSDDVDGMDYIRSIKPTRFSQRLPMMYFQRRVMPVPIAILLAEP</sequence>
<proteinExistence type="predicted"/>
<reference evidence="1 2" key="1">
    <citation type="journal article" date="2015" name="Genome Biol.">
        <title>Comparative genomics of Steinernema reveals deeply conserved gene regulatory networks.</title>
        <authorList>
            <person name="Dillman A.R."/>
            <person name="Macchietto M."/>
            <person name="Porter C.F."/>
            <person name="Rogers A."/>
            <person name="Williams B."/>
            <person name="Antoshechkin I."/>
            <person name="Lee M.M."/>
            <person name="Goodwin Z."/>
            <person name="Lu X."/>
            <person name="Lewis E.E."/>
            <person name="Goodrich-Blair H."/>
            <person name="Stock S.P."/>
            <person name="Adams B.J."/>
            <person name="Sternberg P.W."/>
            <person name="Mortazavi A."/>
        </authorList>
    </citation>
    <scope>NUCLEOTIDE SEQUENCE [LARGE SCALE GENOMIC DNA]</scope>
    <source>
        <strain evidence="1 2">ALL</strain>
    </source>
</reference>
<evidence type="ECO:0000313" key="2">
    <source>
        <dbReference type="Proteomes" id="UP000298663"/>
    </source>
</evidence>
<keyword evidence="2" id="KW-1185">Reference proteome</keyword>
<evidence type="ECO:0000313" key="1">
    <source>
        <dbReference type="EMBL" id="TKR89206.1"/>
    </source>
</evidence>
<reference evidence="1 2" key="2">
    <citation type="journal article" date="2019" name="G3 (Bethesda)">
        <title>Hybrid Assembly of the Genome of the Entomopathogenic Nematode Steinernema carpocapsae Identifies the X-Chromosome.</title>
        <authorList>
            <person name="Serra L."/>
            <person name="Macchietto M."/>
            <person name="Macias-Munoz A."/>
            <person name="McGill C.J."/>
            <person name="Rodriguez I.M."/>
            <person name="Rodriguez B."/>
            <person name="Murad R."/>
            <person name="Mortazavi A."/>
        </authorList>
    </citation>
    <scope>NUCLEOTIDE SEQUENCE [LARGE SCALE GENOMIC DNA]</scope>
    <source>
        <strain evidence="1 2">ALL</strain>
    </source>
</reference>
<gene>
    <name evidence="1" type="ORF">L596_013345</name>
</gene>